<reference evidence="1" key="1">
    <citation type="journal article" date="2018" name="Nat. Plants">
        <title>Whole-genome landscape of Medicago truncatula symbiotic genes.</title>
        <authorList>
            <person name="Pecrix Y."/>
            <person name="Gamas P."/>
            <person name="Carrere S."/>
        </authorList>
    </citation>
    <scope>NUCLEOTIDE SEQUENCE</scope>
    <source>
        <tissue evidence="1">Leaves</tissue>
    </source>
</reference>
<dbReference type="Gramene" id="rna22530">
    <property type="protein sequence ID" value="RHN60256.1"/>
    <property type="gene ID" value="gene22530"/>
</dbReference>
<evidence type="ECO:0000313" key="1">
    <source>
        <dbReference type="EMBL" id="RHN60256.1"/>
    </source>
</evidence>
<comment type="caution">
    <text evidence="1">The sequence shown here is derived from an EMBL/GenBank/DDBJ whole genome shotgun (WGS) entry which is preliminary data.</text>
</comment>
<protein>
    <submittedName>
        <fullName evidence="1">Uncharacterized protein</fullName>
    </submittedName>
</protein>
<organism evidence="1">
    <name type="scientific">Medicago truncatula</name>
    <name type="common">Barrel medic</name>
    <name type="synonym">Medicago tribuloides</name>
    <dbReference type="NCBI Taxonomy" id="3880"/>
    <lineage>
        <taxon>Eukaryota</taxon>
        <taxon>Viridiplantae</taxon>
        <taxon>Streptophyta</taxon>
        <taxon>Embryophyta</taxon>
        <taxon>Tracheophyta</taxon>
        <taxon>Spermatophyta</taxon>
        <taxon>Magnoliopsida</taxon>
        <taxon>eudicotyledons</taxon>
        <taxon>Gunneridae</taxon>
        <taxon>Pentapetalae</taxon>
        <taxon>rosids</taxon>
        <taxon>fabids</taxon>
        <taxon>Fabales</taxon>
        <taxon>Fabaceae</taxon>
        <taxon>Papilionoideae</taxon>
        <taxon>50 kb inversion clade</taxon>
        <taxon>NPAAA clade</taxon>
        <taxon>Hologalegina</taxon>
        <taxon>IRL clade</taxon>
        <taxon>Trifolieae</taxon>
        <taxon>Medicago</taxon>
    </lineage>
</organism>
<name>A0A396I3N8_MEDTR</name>
<sequence length="75" mass="9219">MMKRVKRVEMESEYRCQVWMNYLKIELLDELLLELLKQVLMKLLLKLAYSSRLERAELLHTEQFLTQMLKQQCQE</sequence>
<dbReference type="AlphaFoldDB" id="A0A396I3N8"/>
<dbReference type="Proteomes" id="UP000265566">
    <property type="component" value="Chromosome 4"/>
</dbReference>
<dbReference type="EMBL" id="PSQE01000004">
    <property type="protein sequence ID" value="RHN60256.1"/>
    <property type="molecule type" value="Genomic_DNA"/>
</dbReference>
<proteinExistence type="predicted"/>
<accession>A0A396I3N8</accession>
<gene>
    <name evidence="1" type="ORF">MtrunA17_Chr4g0023691</name>
</gene>